<name>A0A2K8KB09_9RHOB</name>
<accession>A0A2K8KB09</accession>
<dbReference type="STRING" id="441209.GCA_001870665_02384"/>
<dbReference type="Proteomes" id="UP000228948">
    <property type="component" value="Chromosome"/>
</dbReference>
<evidence type="ECO:0000313" key="2">
    <source>
        <dbReference type="Proteomes" id="UP000228948"/>
    </source>
</evidence>
<dbReference type="RefSeq" id="WP_100319169.1">
    <property type="nucleotide sequence ID" value="NZ_CP024899.1"/>
</dbReference>
<dbReference type="AlphaFoldDB" id="A0A2K8KB09"/>
<gene>
    <name evidence="1" type="ORF">BG454_13010</name>
</gene>
<dbReference type="EMBL" id="CP024899">
    <property type="protein sequence ID" value="ATX66617.1"/>
    <property type="molecule type" value="Genomic_DNA"/>
</dbReference>
<proteinExistence type="predicted"/>
<reference evidence="1 2" key="1">
    <citation type="submission" date="2017-11" db="EMBL/GenBank/DDBJ databases">
        <title>Revised Sequence and Annotation of the Rhodobaca barguzinensis strain alga05 Genome.</title>
        <authorList>
            <person name="Kopejtka K."/>
            <person name="Tomasch J.M."/>
            <person name="Bunk B."/>
            <person name="Koblizek M."/>
        </authorList>
    </citation>
    <scope>NUCLEOTIDE SEQUENCE [LARGE SCALE GENOMIC DNA]</scope>
    <source>
        <strain evidence="2">alga05</strain>
    </source>
</reference>
<protein>
    <submittedName>
        <fullName evidence="1">Uncharacterized protein</fullName>
    </submittedName>
</protein>
<dbReference type="OrthoDB" id="8089890at2"/>
<organism evidence="1 2">
    <name type="scientific">Roseinatronobacter bogoriensis subsp. barguzinensis</name>
    <dbReference type="NCBI Taxonomy" id="441209"/>
    <lineage>
        <taxon>Bacteria</taxon>
        <taxon>Pseudomonadati</taxon>
        <taxon>Pseudomonadota</taxon>
        <taxon>Alphaproteobacteria</taxon>
        <taxon>Rhodobacterales</taxon>
        <taxon>Paracoccaceae</taxon>
        <taxon>Roseinatronobacter</taxon>
    </lineage>
</organism>
<evidence type="ECO:0000313" key="1">
    <source>
        <dbReference type="EMBL" id="ATX66617.1"/>
    </source>
</evidence>
<dbReference type="KEGG" id="rbg:BG454_13010"/>
<sequence length="148" mass="16111">MKLSRRSTLTVIAGGVIGGVALATGAGVMHVALHDEDLVKAVLERHFGQFTMERADVAAFLSDFLDLQHGRFPPAKLAMIYGAAERLNLMGPLHLVLPGARGDSLQEFERHLVAAFLSQTDFMFRTDLSEPVKYLGAEACMNPFAQLV</sequence>
<keyword evidence="2" id="KW-1185">Reference proteome</keyword>